<dbReference type="GO" id="GO:0051301">
    <property type="term" value="P:cell division"/>
    <property type="evidence" value="ECO:0007669"/>
    <property type="project" value="UniProtKB-KW"/>
</dbReference>
<accession>A0A3L7K0U1</accession>
<keyword evidence="1" id="KW-0812">Transmembrane</keyword>
<evidence type="ECO:0000313" key="3">
    <source>
        <dbReference type="Proteomes" id="UP000276770"/>
    </source>
</evidence>
<feature type="transmembrane region" description="Helical" evidence="1">
    <location>
        <begin position="41"/>
        <end position="74"/>
    </location>
</feature>
<comment type="caution">
    <text evidence="2">The sequence shown here is derived from an EMBL/GenBank/DDBJ whole genome shotgun (WGS) entry which is preliminary data.</text>
</comment>
<evidence type="ECO:0000313" key="2">
    <source>
        <dbReference type="EMBL" id="RLQ94262.1"/>
    </source>
</evidence>
<protein>
    <submittedName>
        <fullName evidence="2">Cell division protein FtsK</fullName>
    </submittedName>
</protein>
<dbReference type="EMBL" id="RCVZ01000010">
    <property type="protein sequence ID" value="RLQ94262.1"/>
    <property type="molecule type" value="Genomic_DNA"/>
</dbReference>
<keyword evidence="2" id="KW-0131">Cell cycle</keyword>
<dbReference type="RefSeq" id="WP_121681353.1">
    <property type="nucleotide sequence ID" value="NZ_RCVZ01000010.1"/>
</dbReference>
<feature type="transmembrane region" description="Helical" evidence="1">
    <location>
        <begin position="86"/>
        <end position="103"/>
    </location>
</feature>
<proteinExistence type="predicted"/>
<keyword evidence="2" id="KW-0132">Cell division</keyword>
<dbReference type="Proteomes" id="UP000276770">
    <property type="component" value="Unassembled WGS sequence"/>
</dbReference>
<evidence type="ECO:0000256" key="1">
    <source>
        <dbReference type="SAM" id="Phobius"/>
    </source>
</evidence>
<keyword evidence="1" id="KW-0472">Membrane</keyword>
<name>A0A3L7K0U1_9BACI</name>
<gene>
    <name evidence="2" type="ORF">D9X91_14460</name>
</gene>
<dbReference type="AlphaFoldDB" id="A0A3L7K0U1"/>
<keyword evidence="3" id="KW-1185">Reference proteome</keyword>
<sequence length="112" mass="12990">MIRKWHQFLNESKKYFQGGDMEDFSLEERESIEKIPSQNPYGVIVLVLGGASFMFGPTYGFLPIVNLILFSLTLITFDKEKEDNPWTFYLGAALSFIGLYMYIMGFTHHFTL</sequence>
<keyword evidence="1" id="KW-1133">Transmembrane helix</keyword>
<reference evidence="2 3" key="1">
    <citation type="submission" date="2018-10" db="EMBL/GenBank/DDBJ databases">
        <title>Falsibacillus sp. genome draft.</title>
        <authorList>
            <person name="Shi S."/>
        </authorList>
    </citation>
    <scope>NUCLEOTIDE SEQUENCE [LARGE SCALE GENOMIC DNA]</scope>
    <source>
        <strain evidence="2 3">GY 10110</strain>
    </source>
</reference>
<dbReference type="OrthoDB" id="2866458at2"/>
<organism evidence="2 3">
    <name type="scientific">Falsibacillus albus</name>
    <dbReference type="NCBI Taxonomy" id="2478915"/>
    <lineage>
        <taxon>Bacteria</taxon>
        <taxon>Bacillati</taxon>
        <taxon>Bacillota</taxon>
        <taxon>Bacilli</taxon>
        <taxon>Bacillales</taxon>
        <taxon>Bacillaceae</taxon>
        <taxon>Falsibacillus</taxon>
    </lineage>
</organism>